<reference evidence="1" key="1">
    <citation type="submission" date="2020-04" db="EMBL/GenBank/DDBJ databases">
        <authorList>
            <person name="Chiriac C."/>
            <person name="Salcher M."/>
            <person name="Ghai R."/>
            <person name="Kavagutti S V."/>
        </authorList>
    </citation>
    <scope>NUCLEOTIDE SEQUENCE</scope>
</reference>
<protein>
    <submittedName>
        <fullName evidence="1">Uncharacterized protein</fullName>
    </submittedName>
</protein>
<sequence>MNLNPIAIGIRWAGGGVYSPSLFLDFANTSLSLDSRITFSRASNATYFDSTGTLQTAGNNVARSNAFQDYNPSTLAPLGFLIEEQRTNSIRNNTMQGGSAGVLPTNYASSFTIDGLTLTISAPSSISGIEYIDLRINGTTTNARTNIALVVFETTTQVAASSGQTWTNSSFVSLAAGSMTNVTSVGIQISERNGAGAYLVDSTTLFTPLASALPTQRQSVTRTLNQATTAYVQPTVVVSYSSGAAIDITLRIGLPQLEQGAFATSVIKTTAAAATRLADSASITGANFTGFWNATEGTIVADSSTQSSTGNSFAIQVSDNSYNNRIVVGQDASTAVGQVIVAGSVTLTPTSNPARTSSMRKTAFSFIANRANLAAGGTLATADTTGAMVTGMTQINFGSDHAGFNSLNGRLKSVAYYLSALSDPTIQSLNA</sequence>
<accession>A0A6J5MBM0</accession>
<dbReference type="EMBL" id="LR796387">
    <property type="protein sequence ID" value="CAB4141119.1"/>
    <property type="molecule type" value="Genomic_DNA"/>
</dbReference>
<organism evidence="1">
    <name type="scientific">uncultured Caudovirales phage</name>
    <dbReference type="NCBI Taxonomy" id="2100421"/>
    <lineage>
        <taxon>Viruses</taxon>
        <taxon>Duplodnaviria</taxon>
        <taxon>Heunggongvirae</taxon>
        <taxon>Uroviricota</taxon>
        <taxon>Caudoviricetes</taxon>
        <taxon>Peduoviridae</taxon>
        <taxon>Maltschvirus</taxon>
        <taxon>Maltschvirus maltsch</taxon>
    </lineage>
</organism>
<evidence type="ECO:0000313" key="1">
    <source>
        <dbReference type="EMBL" id="CAB4141119.1"/>
    </source>
</evidence>
<gene>
    <name evidence="1" type="ORF">UFOVP412_15</name>
</gene>
<proteinExistence type="predicted"/>
<name>A0A6J5MBM0_9CAUD</name>